<feature type="region of interest" description="Disordered" evidence="1">
    <location>
        <begin position="311"/>
        <end position="330"/>
    </location>
</feature>
<dbReference type="Proteomes" id="UP000095280">
    <property type="component" value="Unplaced"/>
</dbReference>
<dbReference type="PANTHER" id="PTHR46298:SF1">
    <property type="entry name" value="ANDROGLOBIN"/>
    <property type="match status" value="1"/>
</dbReference>
<sequence length="477" mass="51346">EAPNGWAYVSPGGFASSPKDANAGPTCCLRSCINNDDYREFERSLGERMPAQVFKKNCLGYTMIGVAKSPKGIRSDVQSTRHQAVRSMANQRPSDLPPIGRVAEDHLATAASATVSSRHRRRSKKFSNDEEVMLSTEGKGSGVPAGLPVLERQTWPEGVGEEAAGTEAGSGGGGGGGRSPSRGCRTWRWSRQACQRRRQRLGEKARRASCRTPASVSSIAHDKREQTTEGEFKPHKLDLLDEVWPFDSRQHGLLFEHLKEQEKEDLKAPRELAEQRPVLTFLLLPRAAASQWQQSRRQPLSERVQALPAAARIDSNRTGSQRSDCKQSVLLQGKTNIDSVVESVKDSQMDMPSGASSVVRQAQGANRGGSEAGGQATVTGSTAGGAAKKGRPKARLRQLKPPAAKNGRKDGKGGGKDGKGGDKKGAAGDPSVASRPESATFDERKAHWVLRVISDASQSERDRGAQGQRSEPTSSRA</sequence>
<dbReference type="WBParaSite" id="snap_masked-unitig_39915-processed-gene-0.0-mRNA-1">
    <property type="protein sequence ID" value="snap_masked-unitig_39915-processed-gene-0.0-mRNA-1"/>
    <property type="gene ID" value="snap_masked-unitig_39915-processed-gene-0.0"/>
</dbReference>
<feature type="compositionally biased region" description="Basic and acidic residues" evidence="1">
    <location>
        <begin position="407"/>
        <end position="426"/>
    </location>
</feature>
<feature type="compositionally biased region" description="Low complexity" evidence="1">
    <location>
        <begin position="373"/>
        <end position="386"/>
    </location>
</feature>
<dbReference type="PANTHER" id="PTHR46298">
    <property type="entry name" value="ANDROGLOBIN"/>
    <property type="match status" value="1"/>
</dbReference>
<feature type="compositionally biased region" description="Polar residues" evidence="1">
    <location>
        <begin position="354"/>
        <end position="364"/>
    </location>
</feature>
<keyword evidence="2" id="KW-1185">Reference proteome</keyword>
<protein>
    <submittedName>
        <fullName evidence="3">CW-type domain-containing protein</fullName>
    </submittedName>
</protein>
<feature type="compositionally biased region" description="Basic and acidic residues" evidence="1">
    <location>
        <begin position="220"/>
        <end position="230"/>
    </location>
</feature>
<feature type="compositionally biased region" description="Basic residues" evidence="1">
    <location>
        <begin position="388"/>
        <end position="398"/>
    </location>
</feature>
<feature type="region of interest" description="Disordered" evidence="1">
    <location>
        <begin position="345"/>
        <end position="477"/>
    </location>
</feature>
<dbReference type="AlphaFoldDB" id="A0A1I8JR22"/>
<feature type="compositionally biased region" description="Polar residues" evidence="1">
    <location>
        <begin position="467"/>
        <end position="477"/>
    </location>
</feature>
<name>A0A1I8JR22_9PLAT</name>
<feature type="region of interest" description="Disordered" evidence="1">
    <location>
        <begin position="110"/>
        <end position="147"/>
    </location>
</feature>
<evidence type="ECO:0000313" key="3">
    <source>
        <dbReference type="WBParaSite" id="snap_masked-unitig_39915-processed-gene-0.0-mRNA-1"/>
    </source>
</evidence>
<dbReference type="InterPro" id="IPR053033">
    <property type="entry name" value="Androglobin-like"/>
</dbReference>
<proteinExistence type="predicted"/>
<evidence type="ECO:0000256" key="1">
    <source>
        <dbReference type="SAM" id="MobiDB-lite"/>
    </source>
</evidence>
<accession>A0A1I8JR22</accession>
<evidence type="ECO:0000313" key="2">
    <source>
        <dbReference type="Proteomes" id="UP000095280"/>
    </source>
</evidence>
<feature type="compositionally biased region" description="Gly residues" evidence="1">
    <location>
        <begin position="168"/>
        <end position="178"/>
    </location>
</feature>
<organism evidence="2 3">
    <name type="scientific">Macrostomum lignano</name>
    <dbReference type="NCBI Taxonomy" id="282301"/>
    <lineage>
        <taxon>Eukaryota</taxon>
        <taxon>Metazoa</taxon>
        <taxon>Spiralia</taxon>
        <taxon>Lophotrochozoa</taxon>
        <taxon>Platyhelminthes</taxon>
        <taxon>Rhabditophora</taxon>
        <taxon>Macrostomorpha</taxon>
        <taxon>Macrostomida</taxon>
        <taxon>Macrostomidae</taxon>
        <taxon>Macrostomum</taxon>
    </lineage>
</organism>
<feature type="region of interest" description="Disordered" evidence="1">
    <location>
        <begin position="162"/>
        <end position="230"/>
    </location>
</feature>
<reference evidence="3" key="1">
    <citation type="submission" date="2016-11" db="UniProtKB">
        <authorList>
            <consortium name="WormBaseParasite"/>
        </authorList>
    </citation>
    <scope>IDENTIFICATION</scope>
</reference>